<comment type="caution">
    <text evidence="1">The sequence shown here is derived from an EMBL/GenBank/DDBJ whole genome shotgun (WGS) entry which is preliminary data.</text>
</comment>
<reference evidence="1 2" key="1">
    <citation type="journal article" date="2014" name="Agronomy (Basel)">
        <title>A Draft Genome Sequence for Ensete ventricosum, the Drought-Tolerant Tree Against Hunger.</title>
        <authorList>
            <person name="Harrison J."/>
            <person name="Moore K.A."/>
            <person name="Paszkiewicz K."/>
            <person name="Jones T."/>
            <person name="Grant M."/>
            <person name="Ambacheew D."/>
            <person name="Muzemil S."/>
            <person name="Studholme D.J."/>
        </authorList>
    </citation>
    <scope>NUCLEOTIDE SEQUENCE [LARGE SCALE GENOMIC DNA]</scope>
</reference>
<organism evidence="1 2">
    <name type="scientific">Ensete ventricosum</name>
    <name type="common">Abyssinian banana</name>
    <name type="synonym">Musa ensete</name>
    <dbReference type="NCBI Taxonomy" id="4639"/>
    <lineage>
        <taxon>Eukaryota</taxon>
        <taxon>Viridiplantae</taxon>
        <taxon>Streptophyta</taxon>
        <taxon>Embryophyta</taxon>
        <taxon>Tracheophyta</taxon>
        <taxon>Spermatophyta</taxon>
        <taxon>Magnoliopsida</taxon>
        <taxon>Liliopsida</taxon>
        <taxon>Zingiberales</taxon>
        <taxon>Musaceae</taxon>
        <taxon>Ensete</taxon>
    </lineage>
</organism>
<sequence>MAGLQRSVATFRRSGSSGLVWDEKLLPGDLSRIKKKEEEGVAEFREERVRYSKTMGSTGKMGLRSSTGGSRQVVFPAGFVSPAADDPPSPDVPPCLCCGVFSMNRSANRFKPRRR</sequence>
<name>A0A427A3N8_ENSVE</name>
<dbReference type="PANTHER" id="PTHR33730">
    <property type="entry name" value="OS05G0542732 PROTEIN-RELATED"/>
    <property type="match status" value="1"/>
</dbReference>
<evidence type="ECO:0000313" key="1">
    <source>
        <dbReference type="EMBL" id="RRT70869.1"/>
    </source>
</evidence>
<dbReference type="AlphaFoldDB" id="A0A427A3N8"/>
<dbReference type="EMBL" id="AMZH03003879">
    <property type="protein sequence ID" value="RRT70869.1"/>
    <property type="molecule type" value="Genomic_DNA"/>
</dbReference>
<proteinExistence type="predicted"/>
<protein>
    <submittedName>
        <fullName evidence="1">Uncharacterized protein</fullName>
    </submittedName>
</protein>
<dbReference type="PANTHER" id="PTHR33730:SF16">
    <property type="entry name" value="OS01G0174100 PROTEIN"/>
    <property type="match status" value="1"/>
</dbReference>
<gene>
    <name evidence="1" type="ORF">B296_00034174</name>
</gene>
<accession>A0A427A3N8</accession>
<dbReference type="InterPro" id="IPR031421">
    <property type="entry name" value="DUF4666"/>
</dbReference>
<dbReference type="Proteomes" id="UP000287651">
    <property type="component" value="Unassembled WGS sequence"/>
</dbReference>
<dbReference type="Pfam" id="PF15697">
    <property type="entry name" value="DUF4666"/>
    <property type="match status" value="1"/>
</dbReference>
<evidence type="ECO:0000313" key="2">
    <source>
        <dbReference type="Proteomes" id="UP000287651"/>
    </source>
</evidence>